<evidence type="ECO:0000313" key="2">
    <source>
        <dbReference type="Proteomes" id="UP000789901"/>
    </source>
</evidence>
<dbReference type="Proteomes" id="UP000789901">
    <property type="component" value="Unassembled WGS sequence"/>
</dbReference>
<accession>A0ABN7W926</accession>
<feature type="non-terminal residue" evidence="1">
    <location>
        <position position="335"/>
    </location>
</feature>
<gene>
    <name evidence="1" type="ORF">GMARGA_LOCUS27891</name>
</gene>
<proteinExistence type="predicted"/>
<reference evidence="1 2" key="1">
    <citation type="submission" date="2021-06" db="EMBL/GenBank/DDBJ databases">
        <authorList>
            <person name="Kallberg Y."/>
            <person name="Tangrot J."/>
            <person name="Rosling A."/>
        </authorList>
    </citation>
    <scope>NUCLEOTIDE SEQUENCE [LARGE SCALE GENOMIC DNA]</scope>
    <source>
        <strain evidence="1 2">120-4 pot B 10/14</strain>
    </source>
</reference>
<protein>
    <submittedName>
        <fullName evidence="1">7056_t:CDS:1</fullName>
    </submittedName>
</protein>
<keyword evidence="2" id="KW-1185">Reference proteome</keyword>
<sequence>ATKREVREIFFNEPLGSATIFLSSSNNDTKNLGTPGVVLISEKNYRRIIANLANTKGKEPEDNLDSDILSQFDELMFDTQTNETDTSNLEENQWTENSQINDYFKFYKRKMNNKQSKNFSNDFENNEETDKLTASINVTTNTFSQANSIFDNECINDNQIRKFPFENNISRMLEQTTQGGVIGSIQNNNHEDNFDIGNDNSPEWLECEDCYRNKKELYEYWGCSVCKWKSDKGHILLYDETLTLHNDNAINDSNENRVESTNFPIVVIEKNGYFSSTQQIDETENMLVTQSDTNIQESFTQLNSSRISTSLYLVNQVEGSIDKDNTSDEESQSLQ</sequence>
<feature type="non-terminal residue" evidence="1">
    <location>
        <position position="1"/>
    </location>
</feature>
<evidence type="ECO:0000313" key="1">
    <source>
        <dbReference type="EMBL" id="CAG8821684.1"/>
    </source>
</evidence>
<organism evidence="1 2">
    <name type="scientific">Gigaspora margarita</name>
    <dbReference type="NCBI Taxonomy" id="4874"/>
    <lineage>
        <taxon>Eukaryota</taxon>
        <taxon>Fungi</taxon>
        <taxon>Fungi incertae sedis</taxon>
        <taxon>Mucoromycota</taxon>
        <taxon>Glomeromycotina</taxon>
        <taxon>Glomeromycetes</taxon>
        <taxon>Diversisporales</taxon>
        <taxon>Gigasporaceae</taxon>
        <taxon>Gigaspora</taxon>
    </lineage>
</organism>
<comment type="caution">
    <text evidence="1">The sequence shown here is derived from an EMBL/GenBank/DDBJ whole genome shotgun (WGS) entry which is preliminary data.</text>
</comment>
<dbReference type="EMBL" id="CAJVQB010034802">
    <property type="protein sequence ID" value="CAG8821684.1"/>
    <property type="molecule type" value="Genomic_DNA"/>
</dbReference>
<name>A0ABN7W926_GIGMA</name>